<sequence length="32" mass="3785">MLDMMNICLLMNNLKLNLKEGGYRTQFCYISL</sequence>
<dbReference type="Proteomes" id="UP000593560">
    <property type="component" value="Unassembled WGS sequence"/>
</dbReference>
<comment type="caution">
    <text evidence="1">The sequence shown here is derived from an EMBL/GenBank/DDBJ whole genome shotgun (WGS) entry which is preliminary data.</text>
</comment>
<organism evidence="1 2">
    <name type="scientific">Gossypium harknessii</name>
    <dbReference type="NCBI Taxonomy" id="34285"/>
    <lineage>
        <taxon>Eukaryota</taxon>
        <taxon>Viridiplantae</taxon>
        <taxon>Streptophyta</taxon>
        <taxon>Embryophyta</taxon>
        <taxon>Tracheophyta</taxon>
        <taxon>Spermatophyta</taxon>
        <taxon>Magnoliopsida</taxon>
        <taxon>eudicotyledons</taxon>
        <taxon>Gunneridae</taxon>
        <taxon>Pentapetalae</taxon>
        <taxon>rosids</taxon>
        <taxon>malvids</taxon>
        <taxon>Malvales</taxon>
        <taxon>Malvaceae</taxon>
        <taxon>Malvoideae</taxon>
        <taxon>Gossypium</taxon>
    </lineage>
</organism>
<accession>A0A7J9G4V5</accession>
<gene>
    <name evidence="1" type="ORF">Gohar_016985</name>
</gene>
<dbReference type="AlphaFoldDB" id="A0A7J9G4V5"/>
<name>A0A7J9G4V5_9ROSI</name>
<dbReference type="EMBL" id="JABFAD010000002">
    <property type="protein sequence ID" value="MBA0792491.1"/>
    <property type="molecule type" value="Genomic_DNA"/>
</dbReference>
<reference evidence="1 2" key="1">
    <citation type="journal article" date="2019" name="Genome Biol. Evol.">
        <title>Insights into the evolution of the New World diploid cottons (Gossypium, subgenus Houzingenia) based on genome sequencing.</title>
        <authorList>
            <person name="Grover C.E."/>
            <person name="Arick M.A. 2nd"/>
            <person name="Thrash A."/>
            <person name="Conover J.L."/>
            <person name="Sanders W.S."/>
            <person name="Peterson D.G."/>
            <person name="Frelichowski J.E."/>
            <person name="Scheffler J.A."/>
            <person name="Scheffler B.E."/>
            <person name="Wendel J.F."/>
        </authorList>
    </citation>
    <scope>NUCLEOTIDE SEQUENCE [LARGE SCALE GENOMIC DNA]</scope>
    <source>
        <strain evidence="1">0</strain>
        <tissue evidence="1">Leaf</tissue>
    </source>
</reference>
<evidence type="ECO:0000313" key="2">
    <source>
        <dbReference type="Proteomes" id="UP000593560"/>
    </source>
</evidence>
<evidence type="ECO:0000313" key="1">
    <source>
        <dbReference type="EMBL" id="MBA0792491.1"/>
    </source>
</evidence>
<keyword evidence="2" id="KW-1185">Reference proteome</keyword>
<protein>
    <submittedName>
        <fullName evidence="1">Uncharacterized protein</fullName>
    </submittedName>
</protein>
<proteinExistence type="predicted"/>